<dbReference type="Proteomes" id="UP001163846">
    <property type="component" value="Unassembled WGS sequence"/>
</dbReference>
<feature type="compositionally biased region" description="Basic and acidic residues" evidence="1">
    <location>
        <begin position="1"/>
        <end position="16"/>
    </location>
</feature>
<dbReference type="Pfam" id="PF20411">
    <property type="entry name" value="DUF6697"/>
    <property type="match status" value="1"/>
</dbReference>
<feature type="compositionally biased region" description="Polar residues" evidence="1">
    <location>
        <begin position="349"/>
        <end position="363"/>
    </location>
</feature>
<feature type="compositionally biased region" description="Polar residues" evidence="1">
    <location>
        <begin position="36"/>
        <end position="48"/>
    </location>
</feature>
<sequence length="686" mass="74534">MVFKDEKAESNNRSTRDVSSTKVNIKNVQTLSPNLETIDTGRVTNKKLSSPPRKRQRLSLDSRDTTHGRIDDANVVAIHQSLQTISPNLPVKASNSTQSRRDDSSIGKPNNLQPSHQNLPSSNKFSSMSALTTISRVGIASFQTSSSNFSSAQSQRIACVHSRPSTRLSDPHTRGSAENTTPQLNRAIVSAPASTPALDTHHTTVQRESSDVATSAVSISSRVRPSGLFHLAQNRAANDVATSEPRSITKSSPSNASSASQNPTSISAPVCVPSVVHAASVSASASSSLPSSHSACSSSNNPSLNGTERENAMKPAQPSGQEATPQAKMLSNVASKNTIAKHEVRPIVESTNQPALAGPSSSAKQDDRNFSDDGKPARRRSKKHSSLAPQYSLVPAIQALDPVWVEAVSGFLRDTPSFRIDPIPDLNFRVARLLLGQKYKVSTGSFLAIIKPDLNPSSTPDNPHARSIIFPFYEENPDLPTRPGEPGIMLTKRTDILASMPVTVFINHAGRGKSPSVWLYTGEYTLKKIAEMTGDQFSRQPLKTQERWGSSILTLKQDNVWASMRARIYLRKQNLPLTNENVAEEQARIQARDARPGPLDVQDVIDAFVRGEERLDILRMECVAYDHVFVDDLKPTAMKSLKGVPEPEVQSALNDDHAGSGLRASSSSGTPLRRSTRERRPAERRV</sequence>
<feature type="compositionally biased region" description="Low complexity" evidence="1">
    <location>
        <begin position="286"/>
        <end position="304"/>
    </location>
</feature>
<comment type="caution">
    <text evidence="3">The sequence shown here is derived from an EMBL/GenBank/DDBJ whole genome shotgun (WGS) entry which is preliminary data.</text>
</comment>
<feature type="region of interest" description="Disordered" evidence="1">
    <location>
        <begin position="158"/>
        <end position="182"/>
    </location>
</feature>
<dbReference type="EMBL" id="MU806862">
    <property type="protein sequence ID" value="KAJ3832753.1"/>
    <property type="molecule type" value="Genomic_DNA"/>
</dbReference>
<feature type="region of interest" description="Disordered" evidence="1">
    <location>
        <begin position="1"/>
        <end position="22"/>
    </location>
</feature>
<reference evidence="3" key="1">
    <citation type="submission" date="2022-08" db="EMBL/GenBank/DDBJ databases">
        <authorList>
            <consortium name="DOE Joint Genome Institute"/>
            <person name="Min B."/>
            <person name="Riley R."/>
            <person name="Sierra-Patev S."/>
            <person name="Naranjo-Ortiz M."/>
            <person name="Looney B."/>
            <person name="Konkel Z."/>
            <person name="Slot J.C."/>
            <person name="Sakamoto Y."/>
            <person name="Steenwyk J.L."/>
            <person name="Rokas A."/>
            <person name="Carro J."/>
            <person name="Camarero S."/>
            <person name="Ferreira P."/>
            <person name="Molpeceres G."/>
            <person name="Ruiz-Duenas F.J."/>
            <person name="Serrano A."/>
            <person name="Henrissat B."/>
            <person name="Drula E."/>
            <person name="Hughes K.W."/>
            <person name="Mata J.L."/>
            <person name="Ishikawa N.K."/>
            <person name="Vargas-Isla R."/>
            <person name="Ushijima S."/>
            <person name="Smith C.A."/>
            <person name="Ahrendt S."/>
            <person name="Andreopoulos W."/>
            <person name="He G."/>
            <person name="Labutti K."/>
            <person name="Lipzen A."/>
            <person name="Ng V."/>
            <person name="Sandor L."/>
            <person name="Barry K."/>
            <person name="Martinez A.T."/>
            <person name="Xiao Y."/>
            <person name="Gibbons J.G."/>
            <person name="Terashima K."/>
            <person name="Hibbett D.S."/>
            <person name="Grigoriev I.V."/>
        </authorList>
    </citation>
    <scope>NUCLEOTIDE SEQUENCE</scope>
    <source>
        <strain evidence="3">TFB9207</strain>
    </source>
</reference>
<name>A0AA38NYE4_9AGAR</name>
<evidence type="ECO:0000313" key="3">
    <source>
        <dbReference type="EMBL" id="KAJ3832753.1"/>
    </source>
</evidence>
<feature type="region of interest" description="Disordered" evidence="1">
    <location>
        <begin position="36"/>
        <end position="66"/>
    </location>
</feature>
<organism evidence="3 4">
    <name type="scientific">Lentinula raphanica</name>
    <dbReference type="NCBI Taxonomy" id="153919"/>
    <lineage>
        <taxon>Eukaryota</taxon>
        <taxon>Fungi</taxon>
        <taxon>Dikarya</taxon>
        <taxon>Basidiomycota</taxon>
        <taxon>Agaricomycotina</taxon>
        <taxon>Agaricomycetes</taxon>
        <taxon>Agaricomycetidae</taxon>
        <taxon>Agaricales</taxon>
        <taxon>Marasmiineae</taxon>
        <taxon>Omphalotaceae</taxon>
        <taxon>Lentinula</taxon>
    </lineage>
</organism>
<gene>
    <name evidence="3" type="ORF">F5878DRAFT_634335</name>
</gene>
<evidence type="ECO:0000259" key="2">
    <source>
        <dbReference type="Pfam" id="PF20411"/>
    </source>
</evidence>
<dbReference type="AlphaFoldDB" id="A0AA38NYE4"/>
<feature type="compositionally biased region" description="Polar residues" evidence="1">
    <location>
        <begin position="87"/>
        <end position="98"/>
    </location>
</feature>
<feature type="compositionally biased region" description="Low complexity" evidence="1">
    <location>
        <begin position="659"/>
        <end position="673"/>
    </location>
</feature>
<feature type="domain" description="DUF6697" evidence="2">
    <location>
        <begin position="430"/>
        <end position="633"/>
    </location>
</feature>
<keyword evidence="4" id="KW-1185">Reference proteome</keyword>
<evidence type="ECO:0000256" key="1">
    <source>
        <dbReference type="SAM" id="MobiDB-lite"/>
    </source>
</evidence>
<feature type="region of interest" description="Disordered" evidence="1">
    <location>
        <begin position="87"/>
        <end position="124"/>
    </location>
</feature>
<feature type="region of interest" description="Disordered" evidence="1">
    <location>
        <begin position="194"/>
        <end position="218"/>
    </location>
</feature>
<protein>
    <recommendedName>
        <fullName evidence="2">DUF6697 domain-containing protein</fullName>
    </recommendedName>
</protein>
<proteinExistence type="predicted"/>
<feature type="region of interest" description="Disordered" evidence="1">
    <location>
        <begin position="286"/>
        <end position="387"/>
    </location>
</feature>
<dbReference type="InterPro" id="IPR046520">
    <property type="entry name" value="DUF6697"/>
</dbReference>
<feature type="compositionally biased region" description="Polar residues" evidence="1">
    <location>
        <begin position="107"/>
        <end position="124"/>
    </location>
</feature>
<evidence type="ECO:0000313" key="4">
    <source>
        <dbReference type="Proteomes" id="UP001163846"/>
    </source>
</evidence>
<feature type="compositionally biased region" description="Low complexity" evidence="1">
    <location>
        <begin position="248"/>
        <end position="265"/>
    </location>
</feature>
<feature type="region of interest" description="Disordered" evidence="1">
    <location>
        <begin position="643"/>
        <end position="686"/>
    </location>
</feature>
<accession>A0AA38NYE4</accession>
<feature type="compositionally biased region" description="Basic and acidic residues" evidence="1">
    <location>
        <begin position="364"/>
        <end position="376"/>
    </location>
</feature>
<feature type="region of interest" description="Disordered" evidence="1">
    <location>
        <begin position="234"/>
        <end position="265"/>
    </location>
</feature>